<protein>
    <submittedName>
        <fullName evidence="1">Uncharacterized protein</fullName>
    </submittedName>
</protein>
<name>A0A8S5SVR7_9CAUD</name>
<evidence type="ECO:0000313" key="1">
    <source>
        <dbReference type="EMBL" id="DAF54799.1"/>
    </source>
</evidence>
<dbReference type="EMBL" id="BK032682">
    <property type="protein sequence ID" value="DAF54799.1"/>
    <property type="molecule type" value="Genomic_DNA"/>
</dbReference>
<sequence>MGMDIEVIGMTWYTVHLSDKDVEKVKQWLEEHKDNLPSFDDPKENISKAVWNLYSNGEISLFDDDKCTESDFNTEEIRWSEFEEREPEEIFGEGIFE</sequence>
<reference evidence="1" key="1">
    <citation type="journal article" date="2021" name="Proc. Natl. Acad. Sci. U.S.A.">
        <title>A Catalog of Tens of Thousands of Viruses from Human Metagenomes Reveals Hidden Associations with Chronic Diseases.</title>
        <authorList>
            <person name="Tisza M.J."/>
            <person name="Buck C.B."/>
        </authorList>
    </citation>
    <scope>NUCLEOTIDE SEQUENCE</scope>
    <source>
        <strain evidence="1">CtqPo10</strain>
    </source>
</reference>
<accession>A0A8S5SVR7</accession>
<organism evidence="1">
    <name type="scientific">Siphoviridae sp. ctqPo10</name>
    <dbReference type="NCBI Taxonomy" id="2827948"/>
    <lineage>
        <taxon>Viruses</taxon>
        <taxon>Duplodnaviria</taxon>
        <taxon>Heunggongvirae</taxon>
        <taxon>Uroviricota</taxon>
        <taxon>Caudoviricetes</taxon>
    </lineage>
</organism>
<proteinExistence type="predicted"/>